<reference evidence="7" key="1">
    <citation type="submission" date="2025-05" db="UniProtKB">
        <authorList>
            <consortium name="RefSeq"/>
        </authorList>
    </citation>
    <scope>NUCLEOTIDE SEQUENCE [LARGE SCALE GENOMIC DNA]</scope>
</reference>
<dbReference type="GeneID" id="107415687"/>
<feature type="signal peptide" evidence="5">
    <location>
        <begin position="1"/>
        <end position="20"/>
    </location>
</feature>
<evidence type="ECO:0000256" key="5">
    <source>
        <dbReference type="SAM" id="SignalP"/>
    </source>
</evidence>
<reference evidence="8" key="2">
    <citation type="submission" date="2025-08" db="UniProtKB">
        <authorList>
            <consortium name="RefSeq"/>
        </authorList>
    </citation>
    <scope>IDENTIFICATION</scope>
    <source>
        <tissue evidence="8">Seedling</tissue>
    </source>
</reference>
<sequence length="298" mass="34177">MMRVVVVVVLLLSQLSYALCRLVVADEIIPAHLGGTLSRGSRESNYNIEFHPEDSPFRPDDDQEAVVMPNSNGENFLCYLPKVEKAKSGKPVAQHNTTGMIVETEKRVKLKTPDELLEEHKGQCFVRQEGWWTYEFCYHQKLRQVHLEDEKVVQEFVLGVYDAEATVAFNQNLSDISTLKDPRSKDASLRYHAHLYTNGTTCDLTNQPRETEVRFVCSEPRVMISSITELSTCKYALTIQTPMLCKHQLFQAERPVWHIIHCNTLPKNYKETKVNKELNKQITVVTDNEDASSYDPEQ</sequence>
<keyword evidence="3" id="KW-0256">Endoplasmic reticulum</keyword>
<protein>
    <submittedName>
        <fullName evidence="8">Protein OS-9 homolog</fullName>
    </submittedName>
</protein>
<dbReference type="InterPro" id="IPR044865">
    <property type="entry name" value="MRH_dom"/>
</dbReference>
<name>A0A6P3ZVL1_ZIZJJ</name>
<accession>A0A6P3ZVL1</accession>
<proteinExistence type="predicted"/>
<dbReference type="AlphaFoldDB" id="A0A6P3ZVL1"/>
<dbReference type="InterPro" id="IPR012913">
    <property type="entry name" value="OS9-like_dom"/>
</dbReference>
<dbReference type="PROSITE" id="PS51914">
    <property type="entry name" value="MRH"/>
    <property type="match status" value="1"/>
</dbReference>
<dbReference type="GO" id="GO:0005788">
    <property type="term" value="C:endoplasmic reticulum lumen"/>
    <property type="evidence" value="ECO:0007669"/>
    <property type="project" value="TreeGrafter"/>
</dbReference>
<evidence type="ECO:0000256" key="2">
    <source>
        <dbReference type="ARBA" id="ARBA00022729"/>
    </source>
</evidence>
<dbReference type="PANTHER" id="PTHR15414">
    <property type="entry name" value="OS-9-RELATED"/>
    <property type="match status" value="1"/>
</dbReference>
<evidence type="ECO:0000256" key="4">
    <source>
        <dbReference type="ARBA" id="ARBA00023157"/>
    </source>
</evidence>
<keyword evidence="7" id="KW-1185">Reference proteome</keyword>
<evidence type="ECO:0000313" key="8">
    <source>
        <dbReference type="RefSeq" id="XP_015879548.2"/>
    </source>
</evidence>
<dbReference type="InParanoid" id="A0A6P3ZVL1"/>
<dbReference type="GO" id="GO:0030970">
    <property type="term" value="P:retrograde protein transport, ER to cytosol"/>
    <property type="evidence" value="ECO:0007669"/>
    <property type="project" value="TreeGrafter"/>
</dbReference>
<feature type="chain" id="PRO_5046685953" evidence="5">
    <location>
        <begin position="21"/>
        <end position="298"/>
    </location>
</feature>
<dbReference type="InterPro" id="IPR009011">
    <property type="entry name" value="Man6P_isomerase_rcpt-bd_dom_sf"/>
</dbReference>
<dbReference type="KEGG" id="zju:107415687"/>
<keyword evidence="2 5" id="KW-0732">Signal</keyword>
<gene>
    <name evidence="8" type="primary">LOC107415687</name>
</gene>
<evidence type="ECO:0000259" key="6">
    <source>
        <dbReference type="PROSITE" id="PS51914"/>
    </source>
</evidence>
<evidence type="ECO:0000313" key="7">
    <source>
        <dbReference type="Proteomes" id="UP001652623"/>
    </source>
</evidence>
<evidence type="ECO:0000256" key="1">
    <source>
        <dbReference type="ARBA" id="ARBA00004240"/>
    </source>
</evidence>
<dbReference type="Proteomes" id="UP001652623">
    <property type="component" value="Chromosome 1"/>
</dbReference>
<dbReference type="Pfam" id="PF07915">
    <property type="entry name" value="PRKCSH"/>
    <property type="match status" value="1"/>
</dbReference>
<feature type="domain" description="MRH" evidence="6">
    <location>
        <begin position="122"/>
        <end position="247"/>
    </location>
</feature>
<dbReference type="Gene3D" id="2.70.130.10">
    <property type="entry name" value="Mannose-6-phosphate receptor binding domain"/>
    <property type="match status" value="1"/>
</dbReference>
<dbReference type="GO" id="GO:0030246">
    <property type="term" value="F:carbohydrate binding"/>
    <property type="evidence" value="ECO:0007669"/>
    <property type="project" value="UniProtKB-KW"/>
</dbReference>
<dbReference type="InterPro" id="IPR045149">
    <property type="entry name" value="OS-9-like"/>
</dbReference>
<dbReference type="SUPFAM" id="SSF50911">
    <property type="entry name" value="Mannose 6-phosphate receptor domain"/>
    <property type="match status" value="1"/>
</dbReference>
<comment type="subcellular location">
    <subcellularLocation>
        <location evidence="1">Endoplasmic reticulum</location>
    </subcellularLocation>
</comment>
<dbReference type="GO" id="GO:0030968">
    <property type="term" value="P:endoplasmic reticulum unfolded protein response"/>
    <property type="evidence" value="ECO:0007669"/>
    <property type="project" value="InterPro"/>
</dbReference>
<dbReference type="PANTHER" id="PTHR15414:SF0">
    <property type="entry name" value="ENDOPLASMIC RETICULUM LECTIN 1"/>
    <property type="match status" value="1"/>
</dbReference>
<dbReference type="FunCoup" id="A0A6P3ZVL1">
    <property type="interactions" value="1408"/>
</dbReference>
<keyword evidence="4" id="KW-1015">Disulfide bond</keyword>
<organism evidence="7 8">
    <name type="scientific">Ziziphus jujuba</name>
    <name type="common">Chinese jujube</name>
    <name type="synonym">Ziziphus sativa</name>
    <dbReference type="NCBI Taxonomy" id="326968"/>
    <lineage>
        <taxon>Eukaryota</taxon>
        <taxon>Viridiplantae</taxon>
        <taxon>Streptophyta</taxon>
        <taxon>Embryophyta</taxon>
        <taxon>Tracheophyta</taxon>
        <taxon>Spermatophyta</taxon>
        <taxon>Magnoliopsida</taxon>
        <taxon>eudicotyledons</taxon>
        <taxon>Gunneridae</taxon>
        <taxon>Pentapetalae</taxon>
        <taxon>rosids</taxon>
        <taxon>fabids</taxon>
        <taxon>Rosales</taxon>
        <taxon>Rhamnaceae</taxon>
        <taxon>Paliureae</taxon>
        <taxon>Ziziphus</taxon>
    </lineage>
</organism>
<dbReference type="RefSeq" id="XP_015879548.2">
    <property type="nucleotide sequence ID" value="XM_016024062.4"/>
</dbReference>
<evidence type="ECO:0000256" key="3">
    <source>
        <dbReference type="ARBA" id="ARBA00022824"/>
    </source>
</evidence>